<dbReference type="EMBL" id="JABWDY010008684">
    <property type="protein sequence ID" value="KAF5202022.1"/>
    <property type="molecule type" value="Genomic_DNA"/>
</dbReference>
<name>A0A7J6X0U3_THATH</name>
<evidence type="ECO:0000313" key="2">
    <source>
        <dbReference type="Proteomes" id="UP000554482"/>
    </source>
</evidence>
<sequence>MDIKVLYPEFLVEGSYCSIFFLDFLPSMTRKWCFCANYYAYFSNKLFSPFTCRPCQTWFKIYLGFNHTPFYEVIKFLIQCPASTTRRLKRFYSKSEKKN</sequence>
<reference evidence="1 2" key="1">
    <citation type="submission" date="2020-06" db="EMBL/GenBank/DDBJ databases">
        <title>Transcriptomic and genomic resources for Thalictrum thalictroides and T. hernandezii: Facilitating candidate gene discovery in an emerging model plant lineage.</title>
        <authorList>
            <person name="Arias T."/>
            <person name="Riano-Pachon D.M."/>
            <person name="Di Stilio V.S."/>
        </authorList>
    </citation>
    <scope>NUCLEOTIDE SEQUENCE [LARGE SCALE GENOMIC DNA]</scope>
    <source>
        <strain evidence="2">cv. WT478/WT964</strain>
        <tissue evidence="1">Leaves</tissue>
    </source>
</reference>
<comment type="caution">
    <text evidence="1">The sequence shown here is derived from an EMBL/GenBank/DDBJ whole genome shotgun (WGS) entry which is preliminary data.</text>
</comment>
<proteinExistence type="predicted"/>
<dbReference type="Proteomes" id="UP000554482">
    <property type="component" value="Unassembled WGS sequence"/>
</dbReference>
<protein>
    <submittedName>
        <fullName evidence="1">Uncharacterized protein</fullName>
    </submittedName>
</protein>
<keyword evidence="2" id="KW-1185">Reference proteome</keyword>
<evidence type="ECO:0000313" key="1">
    <source>
        <dbReference type="EMBL" id="KAF5202022.1"/>
    </source>
</evidence>
<gene>
    <name evidence="1" type="ORF">FRX31_008390</name>
</gene>
<organism evidence="1 2">
    <name type="scientific">Thalictrum thalictroides</name>
    <name type="common">Rue-anemone</name>
    <name type="synonym">Anemone thalictroides</name>
    <dbReference type="NCBI Taxonomy" id="46969"/>
    <lineage>
        <taxon>Eukaryota</taxon>
        <taxon>Viridiplantae</taxon>
        <taxon>Streptophyta</taxon>
        <taxon>Embryophyta</taxon>
        <taxon>Tracheophyta</taxon>
        <taxon>Spermatophyta</taxon>
        <taxon>Magnoliopsida</taxon>
        <taxon>Ranunculales</taxon>
        <taxon>Ranunculaceae</taxon>
        <taxon>Thalictroideae</taxon>
        <taxon>Thalictrum</taxon>
    </lineage>
</organism>
<accession>A0A7J6X0U3</accession>
<dbReference type="AlphaFoldDB" id="A0A7J6X0U3"/>